<organism evidence="6 7">
    <name type="scientific">Williamsia marianensis</name>
    <dbReference type="NCBI Taxonomy" id="85044"/>
    <lineage>
        <taxon>Bacteria</taxon>
        <taxon>Bacillati</taxon>
        <taxon>Actinomycetota</taxon>
        <taxon>Actinomycetes</taxon>
        <taxon>Mycobacteriales</taxon>
        <taxon>Nocardiaceae</taxon>
        <taxon>Williamsia</taxon>
    </lineage>
</organism>
<dbReference type="InterPro" id="IPR050107">
    <property type="entry name" value="ABC_carbohydrate_import_ATPase"/>
</dbReference>
<proteinExistence type="predicted"/>
<dbReference type="InterPro" id="IPR027417">
    <property type="entry name" value="P-loop_NTPase"/>
</dbReference>
<sequence>MFTVITVKPMSGDTTVLSVAGLSKTFPGVKALDDVDIEVQAGEIHALVGQNGSGKSTFIKVLAGVYTADSGATAVVRGRALNAGDPQSAHECGLRFVHQDLGLIPNLSAVDNLAMGFGYATGRVGRIKWKAQRERAQEALARVVENFPLRVEVSKLTVFEKTALAIARALQDWDEHGALLILDEPTAAMPRQQVEHLFSLLRRIRDRGMSVLIVTHHLEEVFAIADRVTIFKDGQRVTTEAVSDLDAGAVTSLMTGGRTKRLSDRRTVKPGEVALGVVDLQGTTVHGVDLSVRTGEIVGVAGLSGSGRDELCELLFGAVQAKGSIEVSGVPLRPGRPDLSIRAGVGLVPAHRHRDGLIMTHSVLRNLSLGGLRSLAPRGRIHVRREREEAKRWVDRLGVKTHSVEAGIASLSGGNQQKVVVGKWLRLEPKVLLLDEPTQGVDVAAQADLHELLVQAADRGAALVVCSSDEVELSKLCDRVVVLREGRAVIELHGDEVTAHRIVVETLNADTQSENKELAS</sequence>
<protein>
    <submittedName>
        <fullName evidence="6">ABC transporter</fullName>
    </submittedName>
</protein>
<dbReference type="PANTHER" id="PTHR43790:SF9">
    <property type="entry name" value="GALACTOFURANOSE TRANSPORTER ATP-BINDING PROTEIN YTFR"/>
    <property type="match status" value="1"/>
</dbReference>
<dbReference type="PROSITE" id="PS00211">
    <property type="entry name" value="ABC_TRANSPORTER_1"/>
    <property type="match status" value="1"/>
</dbReference>
<dbReference type="PANTHER" id="PTHR43790">
    <property type="entry name" value="CARBOHYDRATE TRANSPORT ATP-BINDING PROTEIN MG119-RELATED"/>
    <property type="match status" value="1"/>
</dbReference>
<dbReference type="InterPro" id="IPR017871">
    <property type="entry name" value="ABC_transporter-like_CS"/>
</dbReference>
<dbReference type="InterPro" id="IPR003593">
    <property type="entry name" value="AAA+_ATPase"/>
</dbReference>
<dbReference type="CDD" id="cd03216">
    <property type="entry name" value="ABC_Carb_Monos_I"/>
    <property type="match status" value="1"/>
</dbReference>
<evidence type="ECO:0000313" key="6">
    <source>
        <dbReference type="EMBL" id="PHV66164.1"/>
    </source>
</evidence>
<keyword evidence="2" id="KW-0677">Repeat</keyword>
<dbReference type="SMART" id="SM00382">
    <property type="entry name" value="AAA"/>
    <property type="match status" value="2"/>
</dbReference>
<dbReference type="AlphaFoldDB" id="A0A2G3PK39"/>
<evidence type="ECO:0000259" key="5">
    <source>
        <dbReference type="PROSITE" id="PS50893"/>
    </source>
</evidence>
<dbReference type="EMBL" id="PEBD01000010">
    <property type="protein sequence ID" value="PHV66164.1"/>
    <property type="molecule type" value="Genomic_DNA"/>
</dbReference>
<evidence type="ECO:0000256" key="2">
    <source>
        <dbReference type="ARBA" id="ARBA00022737"/>
    </source>
</evidence>
<dbReference type="GO" id="GO:0016887">
    <property type="term" value="F:ATP hydrolysis activity"/>
    <property type="evidence" value="ECO:0007669"/>
    <property type="project" value="InterPro"/>
</dbReference>
<dbReference type="Gene3D" id="3.40.50.300">
    <property type="entry name" value="P-loop containing nucleotide triphosphate hydrolases"/>
    <property type="match status" value="2"/>
</dbReference>
<dbReference type="Pfam" id="PF00005">
    <property type="entry name" value="ABC_tran"/>
    <property type="match status" value="2"/>
</dbReference>
<accession>A0A2G3PK39</accession>
<reference evidence="6 7" key="1">
    <citation type="submission" date="2017-10" db="EMBL/GenBank/DDBJ databases">
        <title>The draft genome sequence of Williamsia sp. BULT 1.1 isolated from the semi-arid grassland soils from South Africa.</title>
        <authorList>
            <person name="Kabwe M.H."/>
            <person name="Govender N."/>
            <person name="Mutseka Lunga P."/>
            <person name="Vikram S."/>
            <person name="Makhalanyane T.P."/>
        </authorList>
    </citation>
    <scope>NUCLEOTIDE SEQUENCE [LARGE SCALE GENOMIC DNA]</scope>
    <source>
        <strain evidence="6 7">BULT 1.1</strain>
    </source>
</reference>
<evidence type="ECO:0000256" key="1">
    <source>
        <dbReference type="ARBA" id="ARBA00022448"/>
    </source>
</evidence>
<keyword evidence="4" id="KW-0067">ATP-binding</keyword>
<name>A0A2G3PK39_WILMA</name>
<evidence type="ECO:0000256" key="4">
    <source>
        <dbReference type="ARBA" id="ARBA00022840"/>
    </source>
</evidence>
<feature type="domain" description="ABC transporter" evidence="5">
    <location>
        <begin position="17"/>
        <end position="258"/>
    </location>
</feature>
<evidence type="ECO:0000256" key="3">
    <source>
        <dbReference type="ARBA" id="ARBA00022741"/>
    </source>
</evidence>
<gene>
    <name evidence="6" type="ORF">CSW57_21340</name>
</gene>
<feature type="domain" description="ABC transporter" evidence="5">
    <location>
        <begin position="268"/>
        <end position="510"/>
    </location>
</feature>
<keyword evidence="1" id="KW-0813">Transport</keyword>
<dbReference type="PROSITE" id="PS50893">
    <property type="entry name" value="ABC_TRANSPORTER_2"/>
    <property type="match status" value="2"/>
</dbReference>
<dbReference type="CDD" id="cd03215">
    <property type="entry name" value="ABC_Carb_Monos_II"/>
    <property type="match status" value="1"/>
</dbReference>
<dbReference type="InterPro" id="IPR003439">
    <property type="entry name" value="ABC_transporter-like_ATP-bd"/>
</dbReference>
<dbReference type="SUPFAM" id="SSF52540">
    <property type="entry name" value="P-loop containing nucleoside triphosphate hydrolases"/>
    <property type="match status" value="2"/>
</dbReference>
<comment type="caution">
    <text evidence="6">The sequence shown here is derived from an EMBL/GenBank/DDBJ whole genome shotgun (WGS) entry which is preliminary data.</text>
</comment>
<dbReference type="GO" id="GO:0005524">
    <property type="term" value="F:ATP binding"/>
    <property type="evidence" value="ECO:0007669"/>
    <property type="project" value="UniProtKB-KW"/>
</dbReference>
<dbReference type="Proteomes" id="UP000225108">
    <property type="component" value="Unassembled WGS sequence"/>
</dbReference>
<evidence type="ECO:0000313" key="7">
    <source>
        <dbReference type="Proteomes" id="UP000225108"/>
    </source>
</evidence>
<keyword evidence="3" id="KW-0547">Nucleotide-binding</keyword>